<reference evidence="2 3" key="1">
    <citation type="journal article" date="2016" name="Genome Biol. Evol.">
        <title>Comparative Genomic Analyses of the Moraxella catarrhalis Serosensitive and Seroresistant Lineages Demonstrate Their Independent Evolution.</title>
        <authorList>
            <person name="Earl J.P."/>
            <person name="de Vries S.P."/>
            <person name="Ahmed A."/>
            <person name="Powell E."/>
            <person name="Schultz M.P."/>
            <person name="Hermans P.W."/>
            <person name="Hill D.J."/>
            <person name="Zhou Z."/>
            <person name="Constantinidou C.I."/>
            <person name="Hu F.Z."/>
            <person name="Bootsma H.J."/>
            <person name="Ehrlich G.D."/>
        </authorList>
    </citation>
    <scope>NUCLEOTIDE SEQUENCE [LARGE SCALE GENOMIC DNA]</scope>
    <source>
        <strain evidence="2 3">Z7574</strain>
    </source>
</reference>
<dbReference type="Proteomes" id="UP000078446">
    <property type="component" value="Unassembled WGS sequence"/>
</dbReference>
<dbReference type="EMBL" id="LXHE01000005">
    <property type="protein sequence ID" value="OAV01443.1"/>
    <property type="molecule type" value="Genomic_DNA"/>
</dbReference>
<protein>
    <submittedName>
        <fullName evidence="2">Uncharacterized protein</fullName>
    </submittedName>
</protein>
<name>A0A7Z0UZC9_MORCA</name>
<feature type="region of interest" description="Disordered" evidence="1">
    <location>
        <begin position="1"/>
        <end position="20"/>
    </location>
</feature>
<evidence type="ECO:0000313" key="2">
    <source>
        <dbReference type="EMBL" id="OAV01443.1"/>
    </source>
</evidence>
<dbReference type="AlphaFoldDB" id="A0A7Z0UZC9"/>
<organism evidence="2 3">
    <name type="scientific">Moraxella catarrhalis</name>
    <name type="common">Branhamella catarrhalis</name>
    <dbReference type="NCBI Taxonomy" id="480"/>
    <lineage>
        <taxon>Bacteria</taxon>
        <taxon>Pseudomonadati</taxon>
        <taxon>Pseudomonadota</taxon>
        <taxon>Gammaproteobacteria</taxon>
        <taxon>Moraxellales</taxon>
        <taxon>Moraxellaceae</taxon>
        <taxon>Moraxella</taxon>
    </lineage>
</organism>
<gene>
    <name evidence="2" type="ORF">AO382_0718</name>
</gene>
<proteinExistence type="predicted"/>
<sequence>MQLTVTKALTRTDEKSEASHPKAMAANRIIGEDVSWIFIIIIN</sequence>
<evidence type="ECO:0000313" key="3">
    <source>
        <dbReference type="Proteomes" id="UP000078446"/>
    </source>
</evidence>
<feature type="compositionally biased region" description="Basic and acidic residues" evidence="1">
    <location>
        <begin position="10"/>
        <end position="20"/>
    </location>
</feature>
<comment type="caution">
    <text evidence="2">The sequence shown here is derived from an EMBL/GenBank/DDBJ whole genome shotgun (WGS) entry which is preliminary data.</text>
</comment>
<accession>A0A7Z0UZC9</accession>
<evidence type="ECO:0000256" key="1">
    <source>
        <dbReference type="SAM" id="MobiDB-lite"/>
    </source>
</evidence>